<reference evidence="1 2" key="1">
    <citation type="submission" date="2015-10" db="EMBL/GenBank/DDBJ databases">
        <title>Full genome of DAOMC 229536 Phialocephala scopiformis, a fungal endophyte of spruce producing the potent anti-insectan compound rugulosin.</title>
        <authorList>
            <consortium name="DOE Joint Genome Institute"/>
            <person name="Walker A.K."/>
            <person name="Frasz S.L."/>
            <person name="Seifert K.A."/>
            <person name="Miller J.D."/>
            <person name="Mondo S.J."/>
            <person name="Labutti K."/>
            <person name="Lipzen A."/>
            <person name="Dockter R."/>
            <person name="Kennedy M."/>
            <person name="Grigoriev I.V."/>
            <person name="Spatafora J.W."/>
        </authorList>
    </citation>
    <scope>NUCLEOTIDE SEQUENCE [LARGE SCALE GENOMIC DNA]</scope>
    <source>
        <strain evidence="1 2">CBS 120377</strain>
    </source>
</reference>
<dbReference type="EMBL" id="KQ947418">
    <property type="protein sequence ID" value="KUJ15361.1"/>
    <property type="molecule type" value="Genomic_DNA"/>
</dbReference>
<dbReference type="GeneID" id="28824940"/>
<dbReference type="Proteomes" id="UP000070700">
    <property type="component" value="Unassembled WGS sequence"/>
</dbReference>
<dbReference type="AlphaFoldDB" id="A0A194X5B3"/>
<evidence type="ECO:0000313" key="1">
    <source>
        <dbReference type="EMBL" id="KUJ15361.1"/>
    </source>
</evidence>
<dbReference type="OrthoDB" id="3563491at2759"/>
<dbReference type="KEGG" id="psco:LY89DRAFT_686119"/>
<organism evidence="1 2">
    <name type="scientific">Mollisia scopiformis</name>
    <name type="common">Conifer needle endophyte fungus</name>
    <name type="synonym">Phialocephala scopiformis</name>
    <dbReference type="NCBI Taxonomy" id="149040"/>
    <lineage>
        <taxon>Eukaryota</taxon>
        <taxon>Fungi</taxon>
        <taxon>Dikarya</taxon>
        <taxon>Ascomycota</taxon>
        <taxon>Pezizomycotina</taxon>
        <taxon>Leotiomycetes</taxon>
        <taxon>Helotiales</taxon>
        <taxon>Mollisiaceae</taxon>
        <taxon>Mollisia</taxon>
    </lineage>
</organism>
<proteinExistence type="predicted"/>
<dbReference type="InParanoid" id="A0A194X5B3"/>
<accession>A0A194X5B3</accession>
<protein>
    <submittedName>
        <fullName evidence="1">Uncharacterized protein</fullName>
    </submittedName>
</protein>
<name>A0A194X5B3_MOLSC</name>
<evidence type="ECO:0000313" key="2">
    <source>
        <dbReference type="Proteomes" id="UP000070700"/>
    </source>
</evidence>
<gene>
    <name evidence="1" type="ORF">LY89DRAFT_686119</name>
</gene>
<sequence length="203" mass="22496">MNQDPVVHAISPEGQWALNKTDKVQKIKWGAKAGVKAGIGPVDLETGVHWDVEEVKSRKFYTALTGTKKIIRTGFVGEENVVVWTLEENEDKADGLPTFMRAAVLLRRPYDVAFTFTVKVKADVDFIGEVKTLFGLERKDPIDPVEIDPGKFPKAARSTVRSLDPKIHNLKEMDYLDLKKVADVEVVTLLDGGELLHKGGASK</sequence>
<dbReference type="RefSeq" id="XP_018069716.1">
    <property type="nucleotide sequence ID" value="XM_018215214.1"/>
</dbReference>
<keyword evidence="2" id="KW-1185">Reference proteome</keyword>